<dbReference type="InterPro" id="IPR011989">
    <property type="entry name" value="ARM-like"/>
</dbReference>
<feature type="domain" description="ECM29 ARM-like repeats" evidence="7">
    <location>
        <begin position="684"/>
        <end position="827"/>
    </location>
</feature>
<dbReference type="GO" id="GO:0043248">
    <property type="term" value="P:proteasome assembly"/>
    <property type="evidence" value="ECO:0007669"/>
    <property type="project" value="InterPro"/>
</dbReference>
<evidence type="ECO:0000256" key="1">
    <source>
        <dbReference type="ARBA" id="ARBA00004496"/>
    </source>
</evidence>
<evidence type="ECO:0000256" key="5">
    <source>
        <dbReference type="SAM" id="MobiDB-lite"/>
    </source>
</evidence>
<evidence type="ECO:0000259" key="7">
    <source>
        <dbReference type="Pfam" id="PF23702"/>
    </source>
</evidence>
<evidence type="ECO:0000259" key="6">
    <source>
        <dbReference type="Pfam" id="PF13001"/>
    </source>
</evidence>
<keyword evidence="2" id="KW-0963">Cytoplasm</keyword>
<dbReference type="GO" id="GO:0036503">
    <property type="term" value="P:ERAD pathway"/>
    <property type="evidence" value="ECO:0007669"/>
    <property type="project" value="TreeGrafter"/>
</dbReference>
<proteinExistence type="predicted"/>
<feature type="domain" description="Proteasome adapter and scaffold protein ECM29 HEAT-repeat" evidence="8">
    <location>
        <begin position="1320"/>
        <end position="1481"/>
    </location>
</feature>
<gene>
    <name evidence="9" type="ORF">LRAMOSA07410</name>
</gene>
<dbReference type="OrthoDB" id="16066at2759"/>
<dbReference type="InterPro" id="IPR024372">
    <property type="entry name" value="Ecm29_N"/>
</dbReference>
<protein>
    <submittedName>
        <fullName evidence="9">Uncharacterized protein</fullName>
    </submittedName>
</protein>
<dbReference type="Pfam" id="PF13001">
    <property type="entry name" value="ECM29_N"/>
    <property type="match status" value="1"/>
</dbReference>
<comment type="subcellular location">
    <subcellularLocation>
        <location evidence="1">Cytoplasm</location>
    </subcellularLocation>
</comment>
<dbReference type="PANTHER" id="PTHR23346:SF19">
    <property type="entry name" value="PROTEASOME ADAPTER AND SCAFFOLD PROTEIN ECM29"/>
    <property type="match status" value="1"/>
</dbReference>
<evidence type="ECO:0000256" key="4">
    <source>
        <dbReference type="ARBA" id="ARBA00022942"/>
    </source>
</evidence>
<dbReference type="Pfam" id="PF23702">
    <property type="entry name" value="ARM_ECM29"/>
    <property type="match status" value="1"/>
</dbReference>
<dbReference type="GO" id="GO:0005737">
    <property type="term" value="C:cytoplasm"/>
    <property type="evidence" value="ECO:0007669"/>
    <property type="project" value="UniProtKB-SubCell"/>
</dbReference>
<reference evidence="9" key="1">
    <citation type="journal article" date="2014" name="Genome Announc.">
        <title>De novo whole-genome sequence and genome annotation of Lichtheimia ramosa.</title>
        <authorList>
            <person name="Linde J."/>
            <person name="Schwartze V."/>
            <person name="Binder U."/>
            <person name="Lass-Florl C."/>
            <person name="Voigt K."/>
            <person name="Horn F."/>
        </authorList>
    </citation>
    <scope>NUCLEOTIDE SEQUENCE</scope>
    <source>
        <strain evidence="9">JMRC FSU:6197</strain>
    </source>
</reference>
<sequence length="1854" mass="207844">MASNELQLLENVELKIAMCDTDAQFERCINLFLAPVLLKLASPHEQVKRKVMELLSHINKRAKPNTSIKLPFDALVKQLIDDQVSTFVKNFTIIYLEMCVERMTPEETVQHIPSFLKGIARRPESQRTAIFHMVLPILRKWEMDPGEQKKARHNVFEFDQHPEDAATVLRFFLHIMLYQPLTRSQQEQEGPIIYPGLSAADVENITNKGKVTWTSSKINEAKLGILKFILSYIFTDEERLRILIAGTCDANHEVVSMSEDGIKRWTNNVDLESSSCISSLYTMYLGTKGSGAKDRQAPASVPVKIRILHFLSKSILATNMPTQMIQVIFDGIYGDSSTTKLRRSTMSFLQWTARMGDASKLERIAPILVSGLLKYINENEDVNGHDAESIKGYAYVGCGLLCKKVPQVALNDAKILELFFEKLEYEQPNVRTYVQDALASMIAIYTDLDEGASTYATVKDIILESVQKTNPASRYMALKYANAVYPFSSVFARYVCLLGSSSSVKKLEIKEESARGLHPFQRTASGAFTTTADIVPASALPSFKDLVTYLDQHKPSDQYTYDSKTPIVQGYPVEVYSEIIRFVRMILILEANPSTILIDQYVESKVDNSMADDPVVMDNFKEYIKSCWSGADSNKKEALELWLRFIENSLDKDLKGKHEQQWIISTLLIKVAIVDLVLLTTAAQSLLEIISFGPASISTSLKDRLEFFKSFTLSEKQDARDVMSHIFGIVASDQSISTQQVENILGEYCDLLDKPLSSHGGGIDVDRAHGAILAIGFLLGRCIYRKRQLQVELIRRCIQCLANQLEGAPGVTFTLLASAACRALAEIGRIEPLPLLENDKRKRKEEDTADNMEVDGEGSTLTSRKVIEQLSKIVKSSGKDPKVQEQAILALGQLSIPYSSKSDNVTTVIDTLFASADTKQIELFFAGGEAWSMVAFGWKSQAIQKHKDISNVAFPDQSDMQKEEAFQSVIEKIARTYVTSDRSWYRKASCIWLLSILKFGKDEQLIQKNLGLMHASFSRLIGDRDDFTQEVASKGLGLVYEYGDAKIKEDMLYSLVGTFTEGRTIQAQSVTDNTVLFEEGDLGTTPDGSSITTYKELCSLASEMNQPDLIYKFMNLANHNAIWTSRRGAAFGFQNLMAMAEKELEPYLPQLVPKLFRYQFDPNTQVNQTMKAIWQSLVKDNQKTVDKYFNEIMEDVLAGLGNRQWRVREASCAAVTDLVQGRQLAQIEPYLERLWKMCFRALDDIKESVRRAATQSCKSLTKLTVHYCDPNVVSAADGAKVINIVMPFLIEKGIVSDAEDVRKFSLDALLRICKTGASLLKGFIPELVDVLLQSLSSMEPQAMNYLTFHAEKYNITQEQLDSARLSGAKNSPMMEGIEHCVNQIDDKVMQELGPRIINIIKKGTGLPTKAGCARFIVTLCMNRRTVFEPYADTFLKALSGAIRSKNPVIRRSFATATGYVCQLASYDRLCSLVRHLKKLYVEEGSDEDSRAASAVTAVDITRFATDRMNSIASEIVPLIYVGEHDPDKNLQKLWKDAWENLTSGTRSLVVLHTDEIIDFAQPLLSSPSWGTKQTAALAIADLCKTGGKNVAQHASKLMPVMVSTLATRSWAGKEHVLEAFVQLCISAQGYFEVTGNEPTLPDVVKIMVREAKRRNRVYQRHALVSLCTFSEVFGDKVDIFTPSQEFLTELCEMDEAEAMEEDDNDNSKPLLLMIKANAFKALVSTFRPRAFEKQREETMTVSQILTKSLQGNVWNVQQAIFEALKSFTEQCLPQDLNDAVLRNITDACIAHGVNNLKYSAIRSATLDVLETIVASANLSTQFKAELHEQCNTSFEKEPLAILKERLHQLVRQLK</sequence>
<dbReference type="SUPFAM" id="SSF48371">
    <property type="entry name" value="ARM repeat"/>
    <property type="match status" value="3"/>
</dbReference>
<evidence type="ECO:0000259" key="8">
    <source>
        <dbReference type="Pfam" id="PF24492"/>
    </source>
</evidence>
<dbReference type="InterPro" id="IPR016024">
    <property type="entry name" value="ARM-type_fold"/>
</dbReference>
<feature type="compositionally biased region" description="Acidic residues" evidence="5">
    <location>
        <begin position="847"/>
        <end position="856"/>
    </location>
</feature>
<keyword evidence="4" id="KW-0647">Proteasome</keyword>
<dbReference type="InterPro" id="IPR055444">
    <property type="entry name" value="ARM_ECM29"/>
</dbReference>
<dbReference type="GO" id="GO:0060090">
    <property type="term" value="F:molecular adaptor activity"/>
    <property type="evidence" value="ECO:0007669"/>
    <property type="project" value="InterPro"/>
</dbReference>
<dbReference type="GO" id="GO:0000502">
    <property type="term" value="C:proteasome complex"/>
    <property type="evidence" value="ECO:0007669"/>
    <property type="project" value="UniProtKB-KW"/>
</dbReference>
<evidence type="ECO:0000313" key="9">
    <source>
        <dbReference type="EMBL" id="CDS04880.1"/>
    </source>
</evidence>
<evidence type="ECO:0000256" key="2">
    <source>
        <dbReference type="ARBA" id="ARBA00022490"/>
    </source>
</evidence>
<dbReference type="Gene3D" id="1.25.10.10">
    <property type="entry name" value="Leucine-rich Repeat Variant"/>
    <property type="match status" value="3"/>
</dbReference>
<name>A0A077WBP2_9FUNG</name>
<dbReference type="Pfam" id="PF24492">
    <property type="entry name" value="HEAT_ECM29"/>
    <property type="match status" value="1"/>
</dbReference>
<dbReference type="PANTHER" id="PTHR23346">
    <property type="entry name" value="TRANSLATIONAL ACTIVATOR GCN1-RELATED"/>
    <property type="match status" value="1"/>
</dbReference>
<feature type="domain" description="Proteasome component Ecm29 N-terminal" evidence="6">
    <location>
        <begin position="9"/>
        <end position="499"/>
    </location>
</feature>
<dbReference type="GO" id="GO:0005634">
    <property type="term" value="C:nucleus"/>
    <property type="evidence" value="ECO:0007669"/>
    <property type="project" value="TreeGrafter"/>
</dbReference>
<keyword evidence="3" id="KW-0677">Repeat</keyword>
<organism evidence="9">
    <name type="scientific">Lichtheimia ramosa</name>
    <dbReference type="NCBI Taxonomy" id="688394"/>
    <lineage>
        <taxon>Eukaryota</taxon>
        <taxon>Fungi</taxon>
        <taxon>Fungi incertae sedis</taxon>
        <taxon>Mucoromycota</taxon>
        <taxon>Mucoromycotina</taxon>
        <taxon>Mucoromycetes</taxon>
        <taxon>Mucorales</taxon>
        <taxon>Lichtheimiaceae</taxon>
        <taxon>Lichtheimia</taxon>
    </lineage>
</organism>
<dbReference type="EMBL" id="LK023315">
    <property type="protein sequence ID" value="CDS04880.1"/>
    <property type="molecule type" value="Genomic_DNA"/>
</dbReference>
<accession>A0A077WBP2</accession>
<dbReference type="InterPro" id="IPR055443">
    <property type="entry name" value="HEAT_ECM29"/>
</dbReference>
<feature type="region of interest" description="Disordered" evidence="5">
    <location>
        <begin position="838"/>
        <end position="860"/>
    </location>
</feature>
<evidence type="ECO:0000256" key="3">
    <source>
        <dbReference type="ARBA" id="ARBA00022737"/>
    </source>
</evidence>
<dbReference type="Pfam" id="PF23731">
    <property type="entry name" value="ARM_ECM29_C"/>
    <property type="match status" value="1"/>
</dbReference>